<evidence type="ECO:0000256" key="7">
    <source>
        <dbReference type="ARBA" id="ARBA00029998"/>
    </source>
</evidence>
<keyword evidence="1" id="KW-0433">Leucine-rich repeat</keyword>
<gene>
    <name evidence="10" type="primary">LOC108568052</name>
</gene>
<dbReference type="SMART" id="SM00364">
    <property type="entry name" value="LRR_BAC"/>
    <property type="match status" value="7"/>
</dbReference>
<evidence type="ECO:0000256" key="8">
    <source>
        <dbReference type="ARBA" id="ARBA00032455"/>
    </source>
</evidence>
<evidence type="ECO:0000313" key="10">
    <source>
        <dbReference type="RefSeq" id="XP_017784412.1"/>
    </source>
</evidence>
<organism evidence="9 10">
    <name type="scientific">Nicrophorus vespilloides</name>
    <name type="common">Boreal carrion beetle</name>
    <dbReference type="NCBI Taxonomy" id="110193"/>
    <lineage>
        <taxon>Eukaryota</taxon>
        <taxon>Metazoa</taxon>
        <taxon>Ecdysozoa</taxon>
        <taxon>Arthropoda</taxon>
        <taxon>Hexapoda</taxon>
        <taxon>Insecta</taxon>
        <taxon>Pterygota</taxon>
        <taxon>Neoptera</taxon>
        <taxon>Endopterygota</taxon>
        <taxon>Coleoptera</taxon>
        <taxon>Polyphaga</taxon>
        <taxon>Staphyliniformia</taxon>
        <taxon>Silphidae</taxon>
        <taxon>Nicrophorinae</taxon>
        <taxon>Nicrophorus</taxon>
    </lineage>
</organism>
<sequence>MDRIHYSSDSSDGEQNAFRVLDFGRLGLDTATLEHNLITFCEDERKSTGNVEVISLHHNRLQLFPENIVKFSNLRSLDISSNGLAILPDVFEHCQLTTLIAKNNSLTSESLPKTFTVCPSLRELNLNGNHLSHFPEQIFDFPNLRYLYLGGNRITKISKNIGKLHSLQILSMGGNLLNEVPASLGTLKSLHALILCDNLLESLPSNIANLHNLKSLMLHRNKLRTLPPEIVALKNLTELSLRDNPLVVRFVSDMTHNPASLLELSARAVKVASISVEEGDIPKTLYSYLGSAHHCVNPRCKGVFFDNRVEHIKFVDFCGKYRIPLLQYLCSSKCITGGEVEDVQPVRSYMMRKVLLG</sequence>
<name>A0ABM1NC62_NICVS</name>
<evidence type="ECO:0000256" key="4">
    <source>
        <dbReference type="ARBA" id="ARBA00023904"/>
    </source>
</evidence>
<keyword evidence="9" id="KW-1185">Reference proteome</keyword>
<evidence type="ECO:0000313" key="9">
    <source>
        <dbReference type="Proteomes" id="UP000695000"/>
    </source>
</evidence>
<evidence type="ECO:0000256" key="2">
    <source>
        <dbReference type="ARBA" id="ARBA00022737"/>
    </source>
</evidence>
<protein>
    <recommendedName>
        <fullName evidence="4">Leucine-rich repeat protein soc-2 homolog</fullName>
    </recommendedName>
    <alternativeName>
        <fullName evidence="8">Protein soc-2 homolog</fullName>
    </alternativeName>
    <alternativeName>
        <fullName evidence="6 7">protein Sur-8 homolog</fullName>
    </alternativeName>
</protein>
<dbReference type="InterPro" id="IPR050715">
    <property type="entry name" value="LRR-SigEffector_domain"/>
</dbReference>
<dbReference type="SMART" id="SM00369">
    <property type="entry name" value="LRR_TYP"/>
    <property type="match status" value="6"/>
</dbReference>
<dbReference type="RefSeq" id="XP_017784412.1">
    <property type="nucleotide sequence ID" value="XM_017928923.1"/>
</dbReference>
<comment type="function">
    <text evidence="5">Acts as a Ras effector and participates in MAPK pathway activation. Probably acts as a regulatory subunit of protein phosphatase that specifically dephosphorylates Raf kinase and stimulate Raf activity at specialized signaling complexes upon Ras activation.</text>
</comment>
<dbReference type="PANTHER" id="PTHR45752">
    <property type="entry name" value="LEUCINE-RICH REPEAT-CONTAINING"/>
    <property type="match status" value="1"/>
</dbReference>
<dbReference type="Pfam" id="PF13855">
    <property type="entry name" value="LRR_8"/>
    <property type="match status" value="2"/>
</dbReference>
<dbReference type="SUPFAM" id="SSF52058">
    <property type="entry name" value="L domain-like"/>
    <property type="match status" value="1"/>
</dbReference>
<evidence type="ECO:0000256" key="6">
    <source>
        <dbReference type="ARBA" id="ARBA00029588"/>
    </source>
</evidence>
<evidence type="ECO:0000256" key="1">
    <source>
        <dbReference type="ARBA" id="ARBA00022614"/>
    </source>
</evidence>
<dbReference type="InterPro" id="IPR001611">
    <property type="entry name" value="Leu-rich_rpt"/>
</dbReference>
<dbReference type="InterPro" id="IPR003591">
    <property type="entry name" value="Leu-rich_rpt_typical-subtyp"/>
</dbReference>
<evidence type="ECO:0000256" key="3">
    <source>
        <dbReference type="ARBA" id="ARBA00023786"/>
    </source>
</evidence>
<dbReference type="Pfam" id="PF00560">
    <property type="entry name" value="LRR_1"/>
    <property type="match status" value="1"/>
</dbReference>
<proteinExistence type="inferred from homology"/>
<dbReference type="Proteomes" id="UP000695000">
    <property type="component" value="Unplaced"/>
</dbReference>
<dbReference type="Gene3D" id="3.80.10.10">
    <property type="entry name" value="Ribonuclease Inhibitor"/>
    <property type="match status" value="1"/>
</dbReference>
<keyword evidence="2" id="KW-0677">Repeat</keyword>
<dbReference type="SMART" id="SM00365">
    <property type="entry name" value="LRR_SD22"/>
    <property type="match status" value="4"/>
</dbReference>
<dbReference type="PANTHER" id="PTHR45752:SF13">
    <property type="entry name" value="LEUCINE-RICH REPEAT-CONTAINING PROTEIN 58"/>
    <property type="match status" value="1"/>
</dbReference>
<reference evidence="10" key="1">
    <citation type="submission" date="2025-08" db="UniProtKB">
        <authorList>
            <consortium name="RefSeq"/>
        </authorList>
    </citation>
    <scope>IDENTIFICATION</scope>
    <source>
        <tissue evidence="10">Whole Larva</tissue>
    </source>
</reference>
<evidence type="ECO:0000256" key="5">
    <source>
        <dbReference type="ARBA" id="ARBA00025612"/>
    </source>
</evidence>
<accession>A0ABM1NC62</accession>
<dbReference type="GeneID" id="108568052"/>
<dbReference type="PROSITE" id="PS51450">
    <property type="entry name" value="LRR"/>
    <property type="match status" value="2"/>
</dbReference>
<comment type="similarity">
    <text evidence="3">Belongs to the SHOC2 family.</text>
</comment>
<dbReference type="InterPro" id="IPR032675">
    <property type="entry name" value="LRR_dom_sf"/>
</dbReference>